<gene>
    <name evidence="1" type="ORF">JD78_03245</name>
</gene>
<protein>
    <submittedName>
        <fullName evidence="1">Acyl dehydratase</fullName>
    </submittedName>
</protein>
<evidence type="ECO:0000313" key="2">
    <source>
        <dbReference type="Proteomes" id="UP000321490"/>
    </source>
</evidence>
<dbReference type="SUPFAM" id="SSF54637">
    <property type="entry name" value="Thioesterase/thiol ester dehydrase-isomerase"/>
    <property type="match status" value="1"/>
</dbReference>
<dbReference type="OrthoDB" id="9801735at2"/>
<name>A0A562IV21_9ACTN</name>
<dbReference type="PANTHER" id="PTHR42993">
    <property type="entry name" value="MAOC-LIKE DEHYDRATASE DOMAIN-CONTAINING PROTEIN"/>
    <property type="match status" value="1"/>
</dbReference>
<dbReference type="Proteomes" id="UP000321490">
    <property type="component" value="Unassembled WGS sequence"/>
</dbReference>
<keyword evidence="2" id="KW-1185">Reference proteome</keyword>
<dbReference type="AlphaFoldDB" id="A0A562IV21"/>
<sequence>MPAATVVTGVEETQALAGRTLGTSSWVEVTAERVDRFCAATGTPPPADRTVPGLLVLALTTVFMPELLESRGFALSVNYGCRSVRFPAAVPVGSRVRCTATVDAVDAVPGGVQLALTLVFEAEGHTEPACVASTLVRRYL</sequence>
<organism evidence="1 2">
    <name type="scientific">Modestobacter roseus</name>
    <dbReference type="NCBI Taxonomy" id="1181884"/>
    <lineage>
        <taxon>Bacteria</taxon>
        <taxon>Bacillati</taxon>
        <taxon>Actinomycetota</taxon>
        <taxon>Actinomycetes</taxon>
        <taxon>Geodermatophilales</taxon>
        <taxon>Geodermatophilaceae</taxon>
        <taxon>Modestobacter</taxon>
    </lineage>
</organism>
<accession>A0A562IV21</accession>
<dbReference type="EMBL" id="VLKF01000001">
    <property type="protein sequence ID" value="TWH74700.1"/>
    <property type="molecule type" value="Genomic_DNA"/>
</dbReference>
<comment type="caution">
    <text evidence="1">The sequence shown here is derived from an EMBL/GenBank/DDBJ whole genome shotgun (WGS) entry which is preliminary data.</text>
</comment>
<dbReference type="PANTHER" id="PTHR42993:SF1">
    <property type="entry name" value="MAOC-LIKE DEHYDRATASE DOMAIN-CONTAINING PROTEIN"/>
    <property type="match status" value="1"/>
</dbReference>
<dbReference type="InterPro" id="IPR029069">
    <property type="entry name" value="HotDog_dom_sf"/>
</dbReference>
<dbReference type="RefSeq" id="WP_153358271.1">
    <property type="nucleotide sequence ID" value="NZ_JABGDC010000029.1"/>
</dbReference>
<proteinExistence type="predicted"/>
<reference evidence="1 2" key="1">
    <citation type="submission" date="2019-07" db="EMBL/GenBank/DDBJ databases">
        <title>R&amp;d 2014.</title>
        <authorList>
            <person name="Klenk H.-P."/>
        </authorList>
    </citation>
    <scope>NUCLEOTIDE SEQUENCE [LARGE SCALE GENOMIC DNA]</scope>
    <source>
        <strain evidence="1 2">DSM 45764</strain>
    </source>
</reference>
<evidence type="ECO:0000313" key="1">
    <source>
        <dbReference type="EMBL" id="TWH74700.1"/>
    </source>
</evidence>
<dbReference type="Gene3D" id="3.10.129.10">
    <property type="entry name" value="Hotdog Thioesterase"/>
    <property type="match status" value="1"/>
</dbReference>